<evidence type="ECO:0000313" key="2">
    <source>
        <dbReference type="EnsemblMetazoa" id="G27514.3:cds"/>
    </source>
</evidence>
<feature type="compositionally biased region" description="Polar residues" evidence="1">
    <location>
        <begin position="171"/>
        <end position="189"/>
    </location>
</feature>
<accession>A0A8W8LCL8</accession>
<sequence length="211" mass="21640">MQQSTPSPPASNPWLFPDNSLPLSPTNIIRALPPVSGSTNNEASLQTQPQTVQPGSIGSSPTEHLFDGHLTHQQALDRFAAPPVETGSAANGEPAIPGAEISHTLITIKDEQGNVIAEQLFPEGSSDATIEKYISEISANYTNQVRQGTAAAPGTGLGTSGNTASAPIGSGQEQSSAAIGTASGPSPSAGTDLPSLFQSFLENPQGFRGVR</sequence>
<evidence type="ECO:0000256" key="1">
    <source>
        <dbReference type="SAM" id="MobiDB-lite"/>
    </source>
</evidence>
<dbReference type="AlphaFoldDB" id="A0A8W8LCL8"/>
<evidence type="ECO:0000313" key="3">
    <source>
        <dbReference type="Proteomes" id="UP000005408"/>
    </source>
</evidence>
<dbReference type="EnsemblMetazoa" id="G27514.3">
    <property type="protein sequence ID" value="G27514.3:cds"/>
    <property type="gene ID" value="G27514"/>
</dbReference>
<proteinExistence type="predicted"/>
<feature type="region of interest" description="Disordered" evidence="1">
    <location>
        <begin position="152"/>
        <end position="196"/>
    </location>
</feature>
<protein>
    <submittedName>
        <fullName evidence="2">Uncharacterized protein</fullName>
    </submittedName>
</protein>
<feature type="compositionally biased region" description="Pro residues" evidence="1">
    <location>
        <begin position="1"/>
        <end position="11"/>
    </location>
</feature>
<name>A0A8W8LCL8_MAGGI</name>
<feature type="region of interest" description="Disordered" evidence="1">
    <location>
        <begin position="1"/>
        <end position="63"/>
    </location>
</feature>
<keyword evidence="3" id="KW-1185">Reference proteome</keyword>
<feature type="compositionally biased region" description="Polar residues" evidence="1">
    <location>
        <begin position="36"/>
        <end position="62"/>
    </location>
</feature>
<reference evidence="2" key="1">
    <citation type="submission" date="2022-08" db="UniProtKB">
        <authorList>
            <consortium name="EnsemblMetazoa"/>
        </authorList>
    </citation>
    <scope>IDENTIFICATION</scope>
    <source>
        <strain evidence="2">05x7-T-G4-1.051#20</strain>
    </source>
</reference>
<dbReference type="Proteomes" id="UP000005408">
    <property type="component" value="Unassembled WGS sequence"/>
</dbReference>
<organism evidence="2 3">
    <name type="scientific">Magallana gigas</name>
    <name type="common">Pacific oyster</name>
    <name type="synonym">Crassostrea gigas</name>
    <dbReference type="NCBI Taxonomy" id="29159"/>
    <lineage>
        <taxon>Eukaryota</taxon>
        <taxon>Metazoa</taxon>
        <taxon>Spiralia</taxon>
        <taxon>Lophotrochozoa</taxon>
        <taxon>Mollusca</taxon>
        <taxon>Bivalvia</taxon>
        <taxon>Autobranchia</taxon>
        <taxon>Pteriomorphia</taxon>
        <taxon>Ostreida</taxon>
        <taxon>Ostreoidea</taxon>
        <taxon>Ostreidae</taxon>
        <taxon>Magallana</taxon>
    </lineage>
</organism>